<feature type="non-terminal residue" evidence="2">
    <location>
        <position position="1"/>
    </location>
</feature>
<keyword evidence="1" id="KW-0812">Transmembrane</keyword>
<keyword evidence="1" id="KW-1133">Transmembrane helix</keyword>
<comment type="caution">
    <text evidence="2">The sequence shown here is derived from an EMBL/GenBank/DDBJ whole genome shotgun (WGS) entry which is preliminary data.</text>
</comment>
<gene>
    <name evidence="2" type="ORF">HAX54_021474</name>
</gene>
<keyword evidence="1" id="KW-0472">Membrane</keyword>
<keyword evidence="3" id="KW-1185">Reference proteome</keyword>
<name>A0ABS8UT06_DATST</name>
<proteinExistence type="predicted"/>
<feature type="transmembrane region" description="Helical" evidence="1">
    <location>
        <begin position="34"/>
        <end position="56"/>
    </location>
</feature>
<sequence length="58" mass="6973">CYGLWREHGGRLFPLLEVTWALRRFRKRRRRERICKVLLPSANLGQVAVIPMMVVMRH</sequence>
<organism evidence="2 3">
    <name type="scientific">Datura stramonium</name>
    <name type="common">Jimsonweed</name>
    <name type="synonym">Common thornapple</name>
    <dbReference type="NCBI Taxonomy" id="4076"/>
    <lineage>
        <taxon>Eukaryota</taxon>
        <taxon>Viridiplantae</taxon>
        <taxon>Streptophyta</taxon>
        <taxon>Embryophyta</taxon>
        <taxon>Tracheophyta</taxon>
        <taxon>Spermatophyta</taxon>
        <taxon>Magnoliopsida</taxon>
        <taxon>eudicotyledons</taxon>
        <taxon>Gunneridae</taxon>
        <taxon>Pentapetalae</taxon>
        <taxon>asterids</taxon>
        <taxon>lamiids</taxon>
        <taxon>Solanales</taxon>
        <taxon>Solanaceae</taxon>
        <taxon>Solanoideae</taxon>
        <taxon>Datureae</taxon>
        <taxon>Datura</taxon>
    </lineage>
</organism>
<reference evidence="2 3" key="1">
    <citation type="journal article" date="2021" name="BMC Genomics">
        <title>Datura genome reveals duplications of psychoactive alkaloid biosynthetic genes and high mutation rate following tissue culture.</title>
        <authorList>
            <person name="Rajewski A."/>
            <person name="Carter-House D."/>
            <person name="Stajich J."/>
            <person name="Litt A."/>
        </authorList>
    </citation>
    <scope>NUCLEOTIDE SEQUENCE [LARGE SCALE GENOMIC DNA]</scope>
    <source>
        <strain evidence="2">AR-01</strain>
    </source>
</reference>
<evidence type="ECO:0000256" key="1">
    <source>
        <dbReference type="SAM" id="Phobius"/>
    </source>
</evidence>
<evidence type="ECO:0000313" key="2">
    <source>
        <dbReference type="EMBL" id="MCD9637923.1"/>
    </source>
</evidence>
<accession>A0ABS8UT06</accession>
<dbReference type="Proteomes" id="UP000823775">
    <property type="component" value="Unassembled WGS sequence"/>
</dbReference>
<dbReference type="EMBL" id="JACEIK010002582">
    <property type="protein sequence ID" value="MCD9637923.1"/>
    <property type="molecule type" value="Genomic_DNA"/>
</dbReference>
<evidence type="ECO:0000313" key="3">
    <source>
        <dbReference type="Proteomes" id="UP000823775"/>
    </source>
</evidence>
<protein>
    <submittedName>
        <fullName evidence="2">Uncharacterized protein</fullName>
    </submittedName>
</protein>